<evidence type="ECO:0000256" key="2">
    <source>
        <dbReference type="ARBA" id="ARBA00022737"/>
    </source>
</evidence>
<dbReference type="FunFam" id="1.25.40.10:FF:001050">
    <property type="entry name" value="Pentatricopeptide repeat-containing protein At2g33760"/>
    <property type="match status" value="1"/>
</dbReference>
<dbReference type="PANTHER" id="PTHR47926">
    <property type="entry name" value="PENTATRICOPEPTIDE REPEAT-CONTAINING PROTEIN"/>
    <property type="match status" value="1"/>
</dbReference>
<dbReference type="SUPFAM" id="SSF48452">
    <property type="entry name" value="TPR-like"/>
    <property type="match status" value="2"/>
</dbReference>
<dbReference type="GO" id="GO:0008270">
    <property type="term" value="F:zinc ion binding"/>
    <property type="evidence" value="ECO:0007669"/>
    <property type="project" value="InterPro"/>
</dbReference>
<dbReference type="OrthoDB" id="185373at2759"/>
<dbReference type="Pfam" id="PF14432">
    <property type="entry name" value="DYW_deaminase"/>
    <property type="match status" value="1"/>
</dbReference>
<dbReference type="Pfam" id="PF20431">
    <property type="entry name" value="E_motif"/>
    <property type="match status" value="1"/>
</dbReference>
<feature type="repeat" description="PPR" evidence="3">
    <location>
        <begin position="103"/>
        <end position="137"/>
    </location>
</feature>
<dbReference type="InterPro" id="IPR032867">
    <property type="entry name" value="DYW_dom"/>
</dbReference>
<proteinExistence type="inferred from homology"/>
<dbReference type="GO" id="GO:0031425">
    <property type="term" value="P:chloroplast RNA processing"/>
    <property type="evidence" value="ECO:0007669"/>
    <property type="project" value="UniProtKB-ARBA"/>
</dbReference>
<accession>A0A6J0NPL6</accession>
<dbReference type="InterPro" id="IPR002885">
    <property type="entry name" value="PPR_rpt"/>
</dbReference>
<feature type="repeat" description="PPR" evidence="3">
    <location>
        <begin position="341"/>
        <end position="375"/>
    </location>
</feature>
<feature type="repeat" description="PPR" evidence="3">
    <location>
        <begin position="235"/>
        <end position="269"/>
    </location>
</feature>
<evidence type="ECO:0000313" key="6">
    <source>
        <dbReference type="RefSeq" id="XP_018486702.2"/>
    </source>
</evidence>
<evidence type="ECO:0000259" key="4">
    <source>
        <dbReference type="Pfam" id="PF14432"/>
    </source>
</evidence>
<dbReference type="Pfam" id="PF13041">
    <property type="entry name" value="PPR_2"/>
    <property type="match status" value="4"/>
</dbReference>
<dbReference type="RefSeq" id="XP_018486702.2">
    <property type="nucleotide sequence ID" value="XM_018631200.2"/>
</dbReference>
<dbReference type="PROSITE" id="PS51375">
    <property type="entry name" value="PPR"/>
    <property type="match status" value="5"/>
</dbReference>
<dbReference type="FunFam" id="1.25.40.10:FF:000333">
    <property type="entry name" value="Pentatricopeptide repeat-containing protein"/>
    <property type="match status" value="1"/>
</dbReference>
<protein>
    <submittedName>
        <fullName evidence="6">Pentatricopeptide repeat-containing protein At1g08070, chloroplastic</fullName>
    </submittedName>
</protein>
<dbReference type="FunFam" id="1.25.40.10:FF:000031">
    <property type="entry name" value="Pentatricopeptide repeat-containing protein mitochondrial"/>
    <property type="match status" value="1"/>
</dbReference>
<evidence type="ECO:0000256" key="3">
    <source>
        <dbReference type="PROSITE-ProRule" id="PRU00708"/>
    </source>
</evidence>
<dbReference type="InterPro" id="IPR011990">
    <property type="entry name" value="TPR-like_helical_dom_sf"/>
</dbReference>
<dbReference type="NCBIfam" id="TIGR00756">
    <property type="entry name" value="PPR"/>
    <property type="match status" value="5"/>
</dbReference>
<dbReference type="InterPro" id="IPR046960">
    <property type="entry name" value="PPR_At4g14850-like_plant"/>
</dbReference>
<keyword evidence="2" id="KW-0677">Repeat</keyword>
<organism evidence="5 6">
    <name type="scientific">Raphanus sativus</name>
    <name type="common">Radish</name>
    <name type="synonym">Raphanus raphanistrum var. sativus</name>
    <dbReference type="NCBI Taxonomy" id="3726"/>
    <lineage>
        <taxon>Eukaryota</taxon>
        <taxon>Viridiplantae</taxon>
        <taxon>Streptophyta</taxon>
        <taxon>Embryophyta</taxon>
        <taxon>Tracheophyta</taxon>
        <taxon>Spermatophyta</taxon>
        <taxon>Magnoliopsida</taxon>
        <taxon>eudicotyledons</taxon>
        <taxon>Gunneridae</taxon>
        <taxon>Pentapetalae</taxon>
        <taxon>rosids</taxon>
        <taxon>malvids</taxon>
        <taxon>Brassicales</taxon>
        <taxon>Brassicaceae</taxon>
        <taxon>Brassiceae</taxon>
        <taxon>Raphanus</taxon>
    </lineage>
</organism>
<comment type="similarity">
    <text evidence="1">Belongs to the PPR family. PCMP-H subfamily.</text>
</comment>
<keyword evidence="5" id="KW-1185">Reference proteome</keyword>
<dbReference type="PANTHER" id="PTHR47926:SF537">
    <property type="entry name" value="PENTACOTRIPEPTIDE-REPEAT REGION OF PRORP DOMAIN-CONTAINING PROTEIN"/>
    <property type="match status" value="1"/>
</dbReference>
<feature type="repeat" description="PPR" evidence="3">
    <location>
        <begin position="204"/>
        <end position="234"/>
    </location>
</feature>
<feature type="repeat" description="PPR" evidence="3">
    <location>
        <begin position="444"/>
        <end position="478"/>
    </location>
</feature>
<dbReference type="FunFam" id="1.25.40.10:FF:000470">
    <property type="entry name" value="Pentatricopeptide repeat-containing protein At5g66520"/>
    <property type="match status" value="1"/>
</dbReference>
<dbReference type="GO" id="GO:0009451">
    <property type="term" value="P:RNA modification"/>
    <property type="evidence" value="ECO:0007669"/>
    <property type="project" value="InterPro"/>
</dbReference>
<name>A0A6J0NPL6_RAPSA</name>
<dbReference type="GO" id="GO:0003723">
    <property type="term" value="F:RNA binding"/>
    <property type="evidence" value="ECO:0007669"/>
    <property type="project" value="InterPro"/>
</dbReference>
<dbReference type="FunFam" id="1.25.40.10:FF:000231">
    <property type="entry name" value="Pentatricopeptide repeat-containing protein chloroplastic"/>
    <property type="match status" value="1"/>
</dbReference>
<evidence type="ECO:0000256" key="1">
    <source>
        <dbReference type="ARBA" id="ARBA00006643"/>
    </source>
</evidence>
<dbReference type="Pfam" id="PF01535">
    <property type="entry name" value="PPR"/>
    <property type="match status" value="4"/>
</dbReference>
<dbReference type="GeneID" id="108857237"/>
<gene>
    <name evidence="6" type="primary">LOC108857237</name>
</gene>
<evidence type="ECO:0000313" key="5">
    <source>
        <dbReference type="Proteomes" id="UP000504610"/>
    </source>
</evidence>
<dbReference type="AlphaFoldDB" id="A0A6J0NPL6"/>
<dbReference type="KEGG" id="rsz:108857237"/>
<dbReference type="Proteomes" id="UP000504610">
    <property type="component" value="Chromosome 1"/>
</dbReference>
<dbReference type="InterPro" id="IPR046848">
    <property type="entry name" value="E_motif"/>
</dbReference>
<reference evidence="5" key="1">
    <citation type="journal article" date="2019" name="Database">
        <title>The radish genome database (RadishGD): an integrated information resource for radish genomics.</title>
        <authorList>
            <person name="Yu H.J."/>
            <person name="Baek S."/>
            <person name="Lee Y.J."/>
            <person name="Cho A."/>
            <person name="Mun J.H."/>
        </authorList>
    </citation>
    <scope>NUCLEOTIDE SEQUENCE [LARGE SCALE GENOMIC DNA]</scope>
    <source>
        <strain evidence="5">cv. WK10039</strain>
    </source>
</reference>
<feature type="domain" description="DYW" evidence="4">
    <location>
        <begin position="659"/>
        <end position="751"/>
    </location>
</feature>
<reference evidence="6" key="2">
    <citation type="submission" date="2025-08" db="UniProtKB">
        <authorList>
            <consortium name="RefSeq"/>
        </authorList>
    </citation>
    <scope>IDENTIFICATION</scope>
    <source>
        <tissue evidence="6">Leaf</tissue>
    </source>
</reference>
<dbReference type="Gene3D" id="1.25.40.10">
    <property type="entry name" value="Tetratricopeptide repeat domain"/>
    <property type="match status" value="4"/>
</dbReference>
<sequence>MAPLILPPLAAPSSYPFHFLPSSSSSSSSDPPYDILRTHPSLSLLSNCKTHQSLREIHAQMIKTGLHNTNYALSKLLELCVVSPHFDGLPYAISVFETIREPNLLICNTMLRGLAASSDPVSALELYVRMVSLGHLPNSYTFPFLLKSCAKSKAFEEGRQIHAQVLKLGCGLDRYVHTSLISMYYRNGGLEDARKVFDSSSHRDVVSCTALITGYASRGDFSSARKVFDEIHERDVVSWNAMITGYIENGRYEEALGLFKEMMRTNVRPDEGTLVSVVSACAQSGSIELGRQVHSWVDDDDDDDHGFGSSLKIVNALIDLYSKCGDVETASRLFEGLSYKDVVSWNTLIGGYTHMNLYKEALLLFQEMLRSGESPNDVTMLSVLPACAHLGAIDIGRWIHVYIDKRLEGVTNETPLRTSLIDMYAKCGDIEASQQVFNSMLYRSLSSWNAMIFGFAMHGRANAAFDHLSRMRKNGVEPDDITFVGLLSACSHSGLLDLGRHIFKSMTQDYNLTPKLEQYGCMIDLLGHSGLFKEAEEMIHTMLMEPDGVIWCSLLKACKKHGNLELAESFAQKLIKIEPENSGSYVLLSNIYATAGRWEDVARIRGILNGKCMKKVPGCSSIEVDSVVHEFIIGDKLHPRRREIYRMLEEMDVQLEEAGFVPDTSEVLQEMEEEWKEGALRHHSEKLAIAFGLISTKPGTKLTIVKNLRVCRNCHEATKLISKIYKREIVARDRTRFHHFRDGVCSCCDYW</sequence>